<dbReference type="InterPro" id="IPR036388">
    <property type="entry name" value="WH-like_DNA-bd_sf"/>
</dbReference>
<dbReference type="InterPro" id="IPR029016">
    <property type="entry name" value="GAF-like_dom_sf"/>
</dbReference>
<gene>
    <name evidence="6" type="ORF">JWJ88_18700</name>
</gene>
<dbReference type="InterPro" id="IPR050707">
    <property type="entry name" value="HTH_MetabolicPath_Reg"/>
</dbReference>
<accession>A0ABX7JP07</accession>
<dbReference type="CDD" id="cd00090">
    <property type="entry name" value="HTH_ARSR"/>
    <property type="match status" value="1"/>
</dbReference>
<dbReference type="PANTHER" id="PTHR30136">
    <property type="entry name" value="HELIX-TURN-HELIX TRANSCRIPTIONAL REGULATOR, ICLR FAMILY"/>
    <property type="match status" value="1"/>
</dbReference>
<dbReference type="RefSeq" id="WP_205295938.1">
    <property type="nucleotide sequence ID" value="NZ_CP070371.1"/>
</dbReference>
<dbReference type="SUPFAM" id="SSF55781">
    <property type="entry name" value="GAF domain-like"/>
    <property type="match status" value="1"/>
</dbReference>
<reference evidence="6 7" key="1">
    <citation type="submission" date="2021-02" db="EMBL/GenBank/DDBJ databases">
        <title>Paracoccus methylovroum sp.nov., a new methanol and methylamine utilizing methylotrophic denitrifer.</title>
        <authorList>
            <person name="Timsy T."/>
            <person name="Behrendt U."/>
            <person name="Ulrich A."/>
            <person name="Spanner T."/>
            <person name="Foesel B.U."/>
            <person name="Horn M.A."/>
            <person name="Kolb S."/>
        </authorList>
    </citation>
    <scope>NUCLEOTIDE SEQUENCE [LARGE SCALE GENOMIC DNA]</scope>
    <source>
        <strain evidence="6 7">H4-D09</strain>
    </source>
</reference>
<dbReference type="EMBL" id="CP070371">
    <property type="protein sequence ID" value="QRZ14973.1"/>
    <property type="molecule type" value="Genomic_DNA"/>
</dbReference>
<dbReference type="Gene3D" id="1.10.10.10">
    <property type="entry name" value="Winged helix-like DNA-binding domain superfamily/Winged helix DNA-binding domain"/>
    <property type="match status" value="1"/>
</dbReference>
<evidence type="ECO:0000256" key="1">
    <source>
        <dbReference type="ARBA" id="ARBA00023015"/>
    </source>
</evidence>
<dbReference type="InterPro" id="IPR005471">
    <property type="entry name" value="Tscrpt_reg_IclR_N"/>
</dbReference>
<dbReference type="Pfam" id="PF09339">
    <property type="entry name" value="HTH_IclR"/>
    <property type="match status" value="1"/>
</dbReference>
<dbReference type="PANTHER" id="PTHR30136:SF24">
    <property type="entry name" value="HTH-TYPE TRANSCRIPTIONAL REPRESSOR ALLR"/>
    <property type="match status" value="1"/>
</dbReference>
<dbReference type="Pfam" id="PF01614">
    <property type="entry name" value="IclR_C"/>
    <property type="match status" value="1"/>
</dbReference>
<keyword evidence="7" id="KW-1185">Reference proteome</keyword>
<keyword evidence="3" id="KW-0804">Transcription</keyword>
<feature type="domain" description="HTH iclR-type" evidence="4">
    <location>
        <begin position="10"/>
        <end position="72"/>
    </location>
</feature>
<proteinExistence type="predicted"/>
<feature type="domain" description="IclR-ED" evidence="5">
    <location>
        <begin position="73"/>
        <end position="254"/>
    </location>
</feature>
<organism evidence="6 7">
    <name type="scientific">Paracoccus methylovorus</name>
    <dbReference type="NCBI Taxonomy" id="2812658"/>
    <lineage>
        <taxon>Bacteria</taxon>
        <taxon>Pseudomonadati</taxon>
        <taxon>Pseudomonadota</taxon>
        <taxon>Alphaproteobacteria</taxon>
        <taxon>Rhodobacterales</taxon>
        <taxon>Paracoccaceae</taxon>
        <taxon>Paracoccus</taxon>
    </lineage>
</organism>
<dbReference type="InterPro" id="IPR011991">
    <property type="entry name" value="ArsR-like_HTH"/>
</dbReference>
<dbReference type="InterPro" id="IPR014757">
    <property type="entry name" value="Tscrpt_reg_IclR_C"/>
</dbReference>
<evidence type="ECO:0000256" key="2">
    <source>
        <dbReference type="ARBA" id="ARBA00023125"/>
    </source>
</evidence>
<keyword evidence="1" id="KW-0805">Transcription regulation</keyword>
<evidence type="ECO:0000259" key="4">
    <source>
        <dbReference type="PROSITE" id="PS51077"/>
    </source>
</evidence>
<dbReference type="PROSITE" id="PS51077">
    <property type="entry name" value="HTH_ICLR"/>
    <property type="match status" value="1"/>
</dbReference>
<sequence>MQEFQDSPQAPPSLRNLQILEVLAREARPMTATEINAALGLPKPTIHRLVTNLEQEGYLSRQLDGRSYLPGYKLRQMMLGVMHSCQYDLPRHDVLIRLYAAVGETCSILIPEGNTLVYVDRIETTWPLRLVIQLGTRVPLHATAGGKVCLAYMHPSSLEHFLNHTKLDQHTPNTLIRAESLREELVRIRKQGFAIDREEYIPGIVGIAVPALNAQGRVLGAVNCHAPIQRMSPDAACTHLPALQQAAQELAALA</sequence>
<evidence type="ECO:0000313" key="6">
    <source>
        <dbReference type="EMBL" id="QRZ14973.1"/>
    </source>
</evidence>
<evidence type="ECO:0000256" key="3">
    <source>
        <dbReference type="ARBA" id="ARBA00023163"/>
    </source>
</evidence>
<protein>
    <submittedName>
        <fullName evidence="6">IclR family transcriptional regulator</fullName>
    </submittedName>
</protein>
<keyword evidence="2" id="KW-0238">DNA-binding</keyword>
<dbReference type="PROSITE" id="PS51078">
    <property type="entry name" value="ICLR_ED"/>
    <property type="match status" value="1"/>
</dbReference>
<evidence type="ECO:0000313" key="7">
    <source>
        <dbReference type="Proteomes" id="UP000663629"/>
    </source>
</evidence>
<name>A0ABX7JP07_9RHOB</name>
<dbReference type="Proteomes" id="UP000663629">
    <property type="component" value="Chromosome 2"/>
</dbReference>
<dbReference type="Gene3D" id="3.30.450.40">
    <property type="match status" value="1"/>
</dbReference>
<evidence type="ECO:0000259" key="5">
    <source>
        <dbReference type="PROSITE" id="PS51078"/>
    </source>
</evidence>
<dbReference type="SUPFAM" id="SSF46785">
    <property type="entry name" value="Winged helix' DNA-binding domain"/>
    <property type="match status" value="1"/>
</dbReference>
<dbReference type="InterPro" id="IPR036390">
    <property type="entry name" value="WH_DNA-bd_sf"/>
</dbReference>